<accession>A0ABU5EYV5</accession>
<gene>
    <name evidence="3" type="ORF">R5W23_001716</name>
</gene>
<dbReference type="EMBL" id="JAXBLV010000178">
    <property type="protein sequence ID" value="MDY3560481.1"/>
    <property type="molecule type" value="Genomic_DNA"/>
</dbReference>
<evidence type="ECO:0000313" key="4">
    <source>
        <dbReference type="Proteomes" id="UP001272242"/>
    </source>
</evidence>
<protein>
    <submittedName>
        <fullName evidence="3">Aminotransferase class V-fold PLP-dependent enzyme</fullName>
    </submittedName>
</protein>
<comment type="caution">
    <text evidence="3">The sequence shown here is derived from an EMBL/GenBank/DDBJ whole genome shotgun (WGS) entry which is preliminary data.</text>
</comment>
<name>A0ABU5EYV5_9BACT</name>
<dbReference type="RefSeq" id="WP_320687042.1">
    <property type="nucleotide sequence ID" value="NZ_JAXBLV010000178.1"/>
</dbReference>
<keyword evidence="4" id="KW-1185">Reference proteome</keyword>
<dbReference type="InterPro" id="IPR000192">
    <property type="entry name" value="Aminotrans_V_dom"/>
</dbReference>
<proteinExistence type="predicted"/>
<dbReference type="InterPro" id="IPR015421">
    <property type="entry name" value="PyrdxlP-dep_Trfase_major"/>
</dbReference>
<reference evidence="4" key="1">
    <citation type="journal article" date="2023" name="Mar. Drugs">
        <title>Gemmata algarum, a Novel Planctomycete Isolated from an Algal Mat, Displays Antimicrobial Activity.</title>
        <authorList>
            <person name="Kumar G."/>
            <person name="Kallscheuer N."/>
            <person name="Kashif M."/>
            <person name="Ahamad S."/>
            <person name="Jagadeeshwari U."/>
            <person name="Pannikurungottu S."/>
            <person name="Haufschild T."/>
            <person name="Kabuu M."/>
            <person name="Sasikala C."/>
            <person name="Jogler C."/>
            <person name="Ramana C."/>
        </authorList>
    </citation>
    <scope>NUCLEOTIDE SEQUENCE [LARGE SCALE GENOMIC DNA]</scope>
    <source>
        <strain evidence="4">JC673</strain>
    </source>
</reference>
<dbReference type="Pfam" id="PF00266">
    <property type="entry name" value="Aminotran_5"/>
    <property type="match status" value="1"/>
</dbReference>
<evidence type="ECO:0000313" key="3">
    <source>
        <dbReference type="EMBL" id="MDY3560481.1"/>
    </source>
</evidence>
<keyword evidence="3" id="KW-0032">Aminotransferase</keyword>
<dbReference type="Proteomes" id="UP001272242">
    <property type="component" value="Unassembled WGS sequence"/>
</dbReference>
<dbReference type="GO" id="GO:0008483">
    <property type="term" value="F:transaminase activity"/>
    <property type="evidence" value="ECO:0007669"/>
    <property type="project" value="UniProtKB-KW"/>
</dbReference>
<organism evidence="3 4">
    <name type="scientific">Gemmata algarum</name>
    <dbReference type="NCBI Taxonomy" id="2975278"/>
    <lineage>
        <taxon>Bacteria</taxon>
        <taxon>Pseudomonadati</taxon>
        <taxon>Planctomycetota</taxon>
        <taxon>Planctomycetia</taxon>
        <taxon>Gemmatales</taxon>
        <taxon>Gemmataceae</taxon>
        <taxon>Gemmata</taxon>
    </lineage>
</organism>
<dbReference type="PANTHER" id="PTHR43092">
    <property type="entry name" value="L-CYSTEINE DESULFHYDRASE"/>
    <property type="match status" value="1"/>
</dbReference>
<dbReference type="InterPro" id="IPR015424">
    <property type="entry name" value="PyrdxlP-dep_Trfase"/>
</dbReference>
<evidence type="ECO:0000256" key="1">
    <source>
        <dbReference type="ARBA" id="ARBA00022898"/>
    </source>
</evidence>
<dbReference type="Gene3D" id="3.40.640.10">
    <property type="entry name" value="Type I PLP-dependent aspartate aminotransferase-like (Major domain)"/>
    <property type="match status" value="1"/>
</dbReference>
<dbReference type="PANTHER" id="PTHR43092:SF2">
    <property type="entry name" value="HERCYNYLCYSTEINE SULFOXIDE LYASE"/>
    <property type="match status" value="1"/>
</dbReference>
<feature type="domain" description="Aminotransferase class V" evidence="2">
    <location>
        <begin position="64"/>
        <end position="335"/>
    </location>
</feature>
<sequence length="413" mass="44922">MSNNEPAAGRTIDWAAARTRMLLDPTVTMLNTGSFGPLPVPVFDRATELRRMLAAGPTNFFVRQAPPLLWAARERTAAFLGTAPQRLVFTSNVSAAINLVASGLRLNAPGEILMSDHEYGAMIWCWERAAQRQGLTIRTFPLPTMASDPAEIVDAATKAMTRRTRLLFFSHVLSPTGLVLPAKALCAEARRRGVVTVVDGAHAPVYVPLDVSDVGADFYAANLHKWLLAPSGAGFLVVGPGNEDRLQPLHVSWGYYPDKYPIGETVRSVGPDAQDAYGSTPRTRFLEFEGTRDLCPWLAVPAAIDFQSEYGFDAVRGRIAELAAYTRAVIGGLGLPLATPSVPGLCGAMTAFELPAGRTAPELRKELWARRVEIPVIERPGRLLIRVSHHFYTTEAEIDRLADVLKEIGVARG</sequence>
<keyword evidence="3" id="KW-0808">Transferase</keyword>
<dbReference type="InterPro" id="IPR015422">
    <property type="entry name" value="PyrdxlP-dep_Trfase_small"/>
</dbReference>
<evidence type="ECO:0000259" key="2">
    <source>
        <dbReference type="Pfam" id="PF00266"/>
    </source>
</evidence>
<keyword evidence="1" id="KW-0663">Pyridoxal phosphate</keyword>
<dbReference type="SUPFAM" id="SSF53383">
    <property type="entry name" value="PLP-dependent transferases"/>
    <property type="match status" value="1"/>
</dbReference>
<dbReference type="Gene3D" id="3.90.1150.10">
    <property type="entry name" value="Aspartate Aminotransferase, domain 1"/>
    <property type="match status" value="1"/>
</dbReference>